<protein>
    <submittedName>
        <fullName evidence="2">Uncharacterized protein</fullName>
    </submittedName>
</protein>
<keyword evidence="1" id="KW-0812">Transmembrane</keyword>
<evidence type="ECO:0000256" key="1">
    <source>
        <dbReference type="SAM" id="Phobius"/>
    </source>
</evidence>
<reference evidence="2 3" key="1">
    <citation type="journal article" date="2024" name="Ann. Entomol. Soc. Am.">
        <title>Genomic analyses of the southern and eastern yellowjacket wasps (Hymenoptera: Vespidae) reveal evolutionary signatures of social life.</title>
        <authorList>
            <person name="Catto M.A."/>
            <person name="Caine P.B."/>
            <person name="Orr S.E."/>
            <person name="Hunt B.G."/>
            <person name="Goodisman M.A.D."/>
        </authorList>
    </citation>
    <scope>NUCLEOTIDE SEQUENCE [LARGE SCALE GENOMIC DNA]</scope>
    <source>
        <strain evidence="2">233</strain>
        <tissue evidence="2">Head and thorax</tissue>
    </source>
</reference>
<dbReference type="EMBL" id="JAUDFV010000064">
    <property type="protein sequence ID" value="KAL2735331.1"/>
    <property type="molecule type" value="Genomic_DNA"/>
</dbReference>
<dbReference type="Proteomes" id="UP001607302">
    <property type="component" value="Unassembled WGS sequence"/>
</dbReference>
<evidence type="ECO:0000313" key="3">
    <source>
        <dbReference type="Proteomes" id="UP001607302"/>
    </source>
</evidence>
<sequence length="112" mass="12014">MCLKNFTLKKQLFSNKENIPTAMRREFGVSDPALDAIGGKAKAAPSAVPGAVPPVLHGAMTHAIINPTSRFARSHDRFVEKVGTNKRGTFRGGSLIFAFLVVVLICLGQTCC</sequence>
<gene>
    <name evidence="2" type="ORF">V1478_002971</name>
</gene>
<organism evidence="2 3">
    <name type="scientific">Vespula squamosa</name>
    <name type="common">Southern yellow jacket</name>
    <name type="synonym">Wasp</name>
    <dbReference type="NCBI Taxonomy" id="30214"/>
    <lineage>
        <taxon>Eukaryota</taxon>
        <taxon>Metazoa</taxon>
        <taxon>Ecdysozoa</taxon>
        <taxon>Arthropoda</taxon>
        <taxon>Hexapoda</taxon>
        <taxon>Insecta</taxon>
        <taxon>Pterygota</taxon>
        <taxon>Neoptera</taxon>
        <taxon>Endopterygota</taxon>
        <taxon>Hymenoptera</taxon>
        <taxon>Apocrita</taxon>
        <taxon>Aculeata</taxon>
        <taxon>Vespoidea</taxon>
        <taxon>Vespidae</taxon>
        <taxon>Vespinae</taxon>
        <taxon>Vespula</taxon>
    </lineage>
</organism>
<feature type="transmembrane region" description="Helical" evidence="1">
    <location>
        <begin position="90"/>
        <end position="110"/>
    </location>
</feature>
<keyword evidence="1" id="KW-1133">Transmembrane helix</keyword>
<dbReference type="AlphaFoldDB" id="A0ABD2BRD1"/>
<name>A0ABD2BRD1_VESSQ</name>
<comment type="caution">
    <text evidence="2">The sequence shown here is derived from an EMBL/GenBank/DDBJ whole genome shotgun (WGS) entry which is preliminary data.</text>
</comment>
<keyword evidence="1" id="KW-0472">Membrane</keyword>
<keyword evidence="3" id="KW-1185">Reference proteome</keyword>
<evidence type="ECO:0000313" key="2">
    <source>
        <dbReference type="EMBL" id="KAL2735331.1"/>
    </source>
</evidence>
<proteinExistence type="predicted"/>
<accession>A0ABD2BRD1</accession>